<evidence type="ECO:0000313" key="8">
    <source>
        <dbReference type="Proteomes" id="UP000319663"/>
    </source>
</evidence>
<feature type="compositionally biased region" description="Basic and acidic residues" evidence="6">
    <location>
        <begin position="72"/>
        <end position="81"/>
    </location>
</feature>
<feature type="compositionally biased region" description="Basic and acidic residues" evidence="6">
    <location>
        <begin position="565"/>
        <end position="584"/>
    </location>
</feature>
<dbReference type="STRING" id="5098.A0A507QS78"/>
<keyword evidence="2" id="KW-0677">Repeat</keyword>
<dbReference type="InterPro" id="IPR011990">
    <property type="entry name" value="TPR-like_helical_dom_sf"/>
</dbReference>
<evidence type="ECO:0000256" key="6">
    <source>
        <dbReference type="SAM" id="MobiDB-lite"/>
    </source>
</evidence>
<reference evidence="7 8" key="1">
    <citation type="submission" date="2019-06" db="EMBL/GenBank/DDBJ databases">
        <title>Wine fermentation using esterase from Monascus purpureus.</title>
        <authorList>
            <person name="Geng C."/>
            <person name="Zhang Y."/>
        </authorList>
    </citation>
    <scope>NUCLEOTIDE SEQUENCE [LARGE SCALE GENOMIC DNA]</scope>
    <source>
        <strain evidence="7">HQ1</strain>
    </source>
</reference>
<name>A0A507QS78_MONPU</name>
<dbReference type="Pfam" id="PF01535">
    <property type="entry name" value="PPR"/>
    <property type="match status" value="2"/>
</dbReference>
<feature type="compositionally biased region" description="Acidic residues" evidence="6">
    <location>
        <begin position="608"/>
        <end position="625"/>
    </location>
</feature>
<dbReference type="PROSITE" id="PS51375">
    <property type="entry name" value="PPR"/>
    <property type="match status" value="1"/>
</dbReference>
<evidence type="ECO:0000256" key="2">
    <source>
        <dbReference type="ARBA" id="ARBA00022737"/>
    </source>
</evidence>
<evidence type="ECO:0000313" key="7">
    <source>
        <dbReference type="EMBL" id="TQB69870.1"/>
    </source>
</evidence>
<feature type="compositionally biased region" description="Basic and acidic residues" evidence="6">
    <location>
        <begin position="19"/>
        <end position="44"/>
    </location>
</feature>
<keyword evidence="8" id="KW-1185">Reference proteome</keyword>
<feature type="compositionally biased region" description="Polar residues" evidence="6">
    <location>
        <begin position="1"/>
        <end position="16"/>
    </location>
</feature>
<feature type="region of interest" description="Disordered" evidence="6">
    <location>
        <begin position="537"/>
        <end position="639"/>
    </location>
</feature>
<comment type="subunit">
    <text evidence="4">Binds to mitochondrial small subunit 15S rRNA.</text>
</comment>
<proteinExistence type="inferred from homology"/>
<organism evidence="7 8">
    <name type="scientific">Monascus purpureus</name>
    <name type="common">Red mold</name>
    <name type="synonym">Monascus anka</name>
    <dbReference type="NCBI Taxonomy" id="5098"/>
    <lineage>
        <taxon>Eukaryota</taxon>
        <taxon>Fungi</taxon>
        <taxon>Dikarya</taxon>
        <taxon>Ascomycota</taxon>
        <taxon>Pezizomycotina</taxon>
        <taxon>Eurotiomycetes</taxon>
        <taxon>Eurotiomycetidae</taxon>
        <taxon>Eurotiales</taxon>
        <taxon>Aspergillaceae</taxon>
        <taxon>Monascus</taxon>
    </lineage>
</organism>
<accession>A0A507QS78</accession>
<dbReference type="EMBL" id="VIFY01000132">
    <property type="protein sequence ID" value="TQB69870.1"/>
    <property type="molecule type" value="Genomic_DNA"/>
</dbReference>
<sequence length="717" mass="82036">MFSSTLPQALEDTNSADGDDIKAGLKDASVEEPLPRRLKEKEDTHWRLRGELDERSKTRYSRELDYPVSSPERYHPVHETASRASPASRIIPPGRYQQRTPAWDTFNSMEKLYRDTLGRKMAPQGWRPALWTVTTGVHGYPTDSPDRSCDVDVLESPVVEEFVTALTDEAKSTQYLFSLYRRLPSPGVAQLSKRSRGVLLRRFASPPNRRWPDARRFMALLEDMIAADLPISRSLWTSAIHLTGRAGGRVFKRDLERAIGVWQQMERVAGIKSDGVVFSVLFDLAIRAGQFTVADRLIQEMESRGLSFDRFGKVSHMYYMGLLRDSDGIREAFQAFVASGGLVDTVVVNCLIASFIRAGDVRTAEQLYERMVDEQRKMKRKLDAGNRPKYHYPTLTSEFTVYRNKTKRLGQLLHLSASLKNAMPKHHRALQESLPITPDTRTFHILLSYHARTSGNLEGFISVLGDMEEAVAIPPRGVVYFLLFEGFARFGGKKKQWSIDKLREAWQTFIRAVYDSKARYTERHNYQRPKLGWENPLLSSTKQEKEKGLDTPGLSYLSLPSAEPEPQKDNELSDVEQGREKQEEANIEVEVEENADMDTFDKHRHDDMDDIDMDDLFGSDYESDENMTNHSTQDGPEQKSELDKLEAQLENGIFFGRRIIISILRAFGTCSTSQELVEVWLKIESVWQPQKRRVSDVIAVREELQRQLARTSGEGWR</sequence>
<comment type="function">
    <text evidence="3">Regulates mitochondrial small subunit maturation by controlling 15S rRNA 5'-end processing. Localizes to the 5' precursor of the 15S rRNA in a position that is subsequently occupied by mS47 in the mature yeast mtSSU. Uses structure and sequence-specific RNA recognition, binding to a single-stranded region of the precursor and specifically recognizing bases -6 to -1. The exchange of Ccm1 for mS47 is coupled to the irreversible removal of precursor rRNA that is accompanied by conformational changes of the mitoribosomal proteins uS5m and mS26. These conformational changes signal completion of 5'-end rRNA processing through protection of the mature 5'-end of the 15S rRNA and stabilization of mS47. The removal of the 5' precursor together with the dissociation of Ccm1 may be catalyzed by the 5'-3' exoribonuclease Pet127. Involved in the specific removal of group I introns in mitochondrial encoded transcripts.</text>
</comment>
<gene>
    <name evidence="7" type="ORF">MPDQ_001274</name>
</gene>
<dbReference type="Proteomes" id="UP000319663">
    <property type="component" value="Unassembled WGS sequence"/>
</dbReference>
<dbReference type="Gene3D" id="1.25.40.10">
    <property type="entry name" value="Tetratricopeptide repeat domain"/>
    <property type="match status" value="2"/>
</dbReference>
<evidence type="ECO:0008006" key="9">
    <source>
        <dbReference type="Google" id="ProtNLM"/>
    </source>
</evidence>
<dbReference type="InterPro" id="IPR002885">
    <property type="entry name" value="PPR_rpt"/>
</dbReference>
<dbReference type="PANTHER" id="PTHR47447">
    <property type="entry name" value="OS03G0856100 PROTEIN"/>
    <property type="match status" value="1"/>
</dbReference>
<comment type="caution">
    <text evidence="7">The sequence shown here is derived from an EMBL/GenBank/DDBJ whole genome shotgun (WGS) entry which is preliminary data.</text>
</comment>
<comment type="similarity">
    <text evidence="1">Belongs to the CCM1 family.</text>
</comment>
<dbReference type="AlphaFoldDB" id="A0A507QS78"/>
<evidence type="ECO:0000256" key="3">
    <source>
        <dbReference type="ARBA" id="ARBA00044493"/>
    </source>
</evidence>
<feature type="region of interest" description="Disordered" evidence="6">
    <location>
        <begin position="62"/>
        <end position="99"/>
    </location>
</feature>
<protein>
    <recommendedName>
        <fullName evidence="9">Pentacotripeptide-repeat region of PRORP domain-containing protein</fullName>
    </recommendedName>
</protein>
<feature type="compositionally biased region" description="Polar residues" evidence="6">
    <location>
        <begin position="626"/>
        <end position="635"/>
    </location>
</feature>
<dbReference type="NCBIfam" id="TIGR00756">
    <property type="entry name" value="PPR"/>
    <property type="match status" value="1"/>
</dbReference>
<evidence type="ECO:0000256" key="4">
    <source>
        <dbReference type="ARBA" id="ARBA00044511"/>
    </source>
</evidence>
<evidence type="ECO:0000256" key="5">
    <source>
        <dbReference type="PROSITE-ProRule" id="PRU00708"/>
    </source>
</evidence>
<feature type="repeat" description="PPR" evidence="5">
    <location>
        <begin position="344"/>
        <end position="378"/>
    </location>
</feature>
<dbReference type="PANTHER" id="PTHR47447:SF17">
    <property type="entry name" value="OS12G0638900 PROTEIN"/>
    <property type="match status" value="1"/>
</dbReference>
<evidence type="ECO:0000256" key="1">
    <source>
        <dbReference type="ARBA" id="ARBA00006192"/>
    </source>
</evidence>
<feature type="region of interest" description="Disordered" evidence="6">
    <location>
        <begin position="1"/>
        <end position="44"/>
    </location>
</feature>
<feature type="compositionally biased region" description="Acidic residues" evidence="6">
    <location>
        <begin position="585"/>
        <end position="598"/>
    </location>
</feature>